<reference evidence="5 6" key="1">
    <citation type="submission" date="2018-07" db="EMBL/GenBank/DDBJ databases">
        <title>Genome sequencing of Moraxellaceae gen. HYN0046.</title>
        <authorList>
            <person name="Kim M."/>
            <person name="Yi H."/>
        </authorList>
    </citation>
    <scope>NUCLEOTIDE SEQUENCE [LARGE SCALE GENOMIC DNA]</scope>
    <source>
        <strain evidence="5 6">HYN0046</strain>
    </source>
</reference>
<gene>
    <name evidence="5" type="ORF">HYN46_15110</name>
</gene>
<evidence type="ECO:0000313" key="5">
    <source>
        <dbReference type="EMBL" id="AXI04049.1"/>
    </source>
</evidence>
<dbReference type="Pfam" id="PF12802">
    <property type="entry name" value="MarR_2"/>
    <property type="match status" value="1"/>
</dbReference>
<dbReference type="InterPro" id="IPR036390">
    <property type="entry name" value="WH_DNA-bd_sf"/>
</dbReference>
<feature type="domain" description="HTH marR-type" evidence="4">
    <location>
        <begin position="1"/>
        <end position="164"/>
    </location>
</feature>
<dbReference type="AlphaFoldDB" id="A0A345P9U0"/>
<keyword evidence="3" id="KW-0804">Transcription</keyword>
<protein>
    <submittedName>
        <fullName evidence="5">MarR family transcriptional regulator</fullName>
    </submittedName>
</protein>
<dbReference type="OrthoDB" id="6195716at2"/>
<dbReference type="Gene3D" id="1.10.10.10">
    <property type="entry name" value="Winged helix-like DNA-binding domain superfamily/Winged helix DNA-binding domain"/>
    <property type="match status" value="1"/>
</dbReference>
<dbReference type="InterPro" id="IPR036388">
    <property type="entry name" value="WH-like_DNA-bd_sf"/>
</dbReference>
<evidence type="ECO:0000256" key="2">
    <source>
        <dbReference type="ARBA" id="ARBA00023125"/>
    </source>
</evidence>
<dbReference type="GO" id="GO:0003700">
    <property type="term" value="F:DNA-binding transcription factor activity"/>
    <property type="evidence" value="ECO:0007669"/>
    <property type="project" value="InterPro"/>
</dbReference>
<dbReference type="SMART" id="SM00347">
    <property type="entry name" value="HTH_MARR"/>
    <property type="match status" value="1"/>
</dbReference>
<dbReference type="PANTHER" id="PTHR42756">
    <property type="entry name" value="TRANSCRIPTIONAL REGULATOR, MARR"/>
    <property type="match status" value="1"/>
</dbReference>
<dbReference type="Proteomes" id="UP000253940">
    <property type="component" value="Chromosome"/>
</dbReference>
<name>A0A345P9U0_9GAMM</name>
<sequence>MNKSKRLNYAETRDRIERSHSLVTGGPLGTIQINLLIKYNGWLLHEFLGKTLQEFNLSTAGYITMHLINSAPDQIANPSDLTVCTGETRANMTRISDELVERGLLRRVTNEHDRRRVDLSLTDEGNALLKQVVPHARARGKAIYGVFDDEELAMFEKLLLKLLHSLELRVAGQ</sequence>
<evidence type="ECO:0000259" key="4">
    <source>
        <dbReference type="PROSITE" id="PS50995"/>
    </source>
</evidence>
<dbReference type="KEGG" id="mbah:HYN46_15110"/>
<keyword evidence="2" id="KW-0238">DNA-binding</keyword>
<dbReference type="PROSITE" id="PS50995">
    <property type="entry name" value="HTH_MARR_2"/>
    <property type="match status" value="1"/>
</dbReference>
<evidence type="ECO:0000256" key="1">
    <source>
        <dbReference type="ARBA" id="ARBA00023015"/>
    </source>
</evidence>
<dbReference type="InterPro" id="IPR000835">
    <property type="entry name" value="HTH_MarR-typ"/>
</dbReference>
<keyword evidence="1" id="KW-0805">Transcription regulation</keyword>
<evidence type="ECO:0000256" key="3">
    <source>
        <dbReference type="ARBA" id="ARBA00023163"/>
    </source>
</evidence>
<dbReference type="EMBL" id="CP031222">
    <property type="protein sequence ID" value="AXI04049.1"/>
    <property type="molecule type" value="Genomic_DNA"/>
</dbReference>
<dbReference type="PANTHER" id="PTHR42756:SF1">
    <property type="entry name" value="TRANSCRIPTIONAL REPRESSOR OF EMRAB OPERON"/>
    <property type="match status" value="1"/>
</dbReference>
<evidence type="ECO:0000313" key="6">
    <source>
        <dbReference type="Proteomes" id="UP000253940"/>
    </source>
</evidence>
<dbReference type="InterPro" id="IPR023187">
    <property type="entry name" value="Tscrpt_reg_MarR-type_CS"/>
</dbReference>
<keyword evidence="6" id="KW-1185">Reference proteome</keyword>
<organism evidence="5 6">
    <name type="scientific">Aquirhabdus parva</name>
    <dbReference type="NCBI Taxonomy" id="2283318"/>
    <lineage>
        <taxon>Bacteria</taxon>
        <taxon>Pseudomonadati</taxon>
        <taxon>Pseudomonadota</taxon>
        <taxon>Gammaproteobacteria</taxon>
        <taxon>Moraxellales</taxon>
        <taxon>Moraxellaceae</taxon>
        <taxon>Aquirhabdus</taxon>
    </lineage>
</organism>
<dbReference type="PRINTS" id="PR00598">
    <property type="entry name" value="HTHMARR"/>
</dbReference>
<proteinExistence type="predicted"/>
<accession>A0A345P9U0</accession>
<dbReference type="PROSITE" id="PS01117">
    <property type="entry name" value="HTH_MARR_1"/>
    <property type="match status" value="1"/>
</dbReference>
<dbReference type="GO" id="GO:0003677">
    <property type="term" value="F:DNA binding"/>
    <property type="evidence" value="ECO:0007669"/>
    <property type="project" value="UniProtKB-KW"/>
</dbReference>
<dbReference type="RefSeq" id="WP_114900157.1">
    <property type="nucleotide sequence ID" value="NZ_CP031222.1"/>
</dbReference>
<dbReference type="SUPFAM" id="SSF46785">
    <property type="entry name" value="Winged helix' DNA-binding domain"/>
    <property type="match status" value="1"/>
</dbReference>